<dbReference type="Proteomes" id="UP000440367">
    <property type="component" value="Unassembled WGS sequence"/>
</dbReference>
<evidence type="ECO:0000313" key="8">
    <source>
        <dbReference type="Proteomes" id="UP000488956"/>
    </source>
</evidence>
<evidence type="ECO:0000313" key="5">
    <source>
        <dbReference type="Proteomes" id="UP000429523"/>
    </source>
</evidence>
<dbReference type="Proteomes" id="UP000429523">
    <property type="component" value="Unassembled WGS sequence"/>
</dbReference>
<evidence type="ECO:0000313" key="1">
    <source>
        <dbReference type="EMBL" id="KAE8936822.1"/>
    </source>
</evidence>
<reference evidence="5 6" key="1">
    <citation type="submission" date="2018-08" db="EMBL/GenBank/DDBJ databases">
        <title>Genomic investigation of the strawberry pathogen Phytophthora fragariae indicates pathogenicity is determined by transcriptional variation in three key races.</title>
        <authorList>
            <person name="Adams T.M."/>
            <person name="Armitage A.D."/>
            <person name="Sobczyk M.K."/>
            <person name="Bates H.J."/>
            <person name="Dunwell J.M."/>
            <person name="Nellist C.F."/>
            <person name="Harrison R.J."/>
        </authorList>
    </citation>
    <scope>NUCLEOTIDE SEQUENCE [LARGE SCALE GENOMIC DNA]</scope>
    <source>
        <strain evidence="3 6">BC-1</strain>
        <strain evidence="4 7">NOV-77</strain>
        <strain evidence="1 5">NOV-9</strain>
        <strain evidence="2 8">ONT-3</strain>
    </source>
</reference>
<dbReference type="Proteomes" id="UP000488956">
    <property type="component" value="Unassembled WGS sequence"/>
</dbReference>
<gene>
    <name evidence="3" type="ORF">PF002_g14583</name>
    <name evidence="4" type="ORF">PF008_g12435</name>
    <name evidence="1" type="ORF">PF009_g13258</name>
    <name evidence="2" type="ORF">PF010_g12656</name>
</gene>
<evidence type="ECO:0000313" key="2">
    <source>
        <dbReference type="EMBL" id="KAE9106370.1"/>
    </source>
</evidence>
<comment type="caution">
    <text evidence="3">The sequence shown here is derived from an EMBL/GenBank/DDBJ whole genome shotgun (WGS) entry which is preliminary data.</text>
</comment>
<name>A0A6A3YUY5_9STRA</name>
<evidence type="ECO:0000313" key="3">
    <source>
        <dbReference type="EMBL" id="KAE9224822.1"/>
    </source>
</evidence>
<evidence type="ECO:0000313" key="4">
    <source>
        <dbReference type="EMBL" id="KAE9337646.1"/>
    </source>
</evidence>
<proteinExistence type="predicted"/>
<dbReference type="EMBL" id="QXGD01000782">
    <property type="protein sequence ID" value="KAE9224822.1"/>
    <property type="molecule type" value="Genomic_DNA"/>
</dbReference>
<sequence length="166" mass="18077">MTCCTSKASSRLVTRSLLQSLGSLIPCPTSCTARLYDNPLPGEEYLDMVGNNDSGVNLGAKDENERTLLHWVGATGRLDVDEFLLGREIERYTVFAAAVICLPRYKTHQTLEPLPSLRVSVTAIHSPMDLKAACKIIAEEAMAVKEVLATSPVDLASGSSLRKRKQ</sequence>
<dbReference type="AlphaFoldDB" id="A0A6A3YUY5"/>
<evidence type="ECO:0000313" key="7">
    <source>
        <dbReference type="Proteomes" id="UP000486351"/>
    </source>
</evidence>
<accession>A0A6A3YUY5</accession>
<dbReference type="Proteomes" id="UP000486351">
    <property type="component" value="Unassembled WGS sequence"/>
</dbReference>
<protein>
    <submittedName>
        <fullName evidence="3">Uncharacterized protein</fullName>
    </submittedName>
</protein>
<organism evidence="3 6">
    <name type="scientific">Phytophthora fragariae</name>
    <dbReference type="NCBI Taxonomy" id="53985"/>
    <lineage>
        <taxon>Eukaryota</taxon>
        <taxon>Sar</taxon>
        <taxon>Stramenopiles</taxon>
        <taxon>Oomycota</taxon>
        <taxon>Peronosporomycetes</taxon>
        <taxon>Peronosporales</taxon>
        <taxon>Peronosporaceae</taxon>
        <taxon>Phytophthora</taxon>
    </lineage>
</organism>
<dbReference type="EMBL" id="QXFY01000698">
    <property type="protein sequence ID" value="KAE9337646.1"/>
    <property type="molecule type" value="Genomic_DNA"/>
</dbReference>
<evidence type="ECO:0000313" key="6">
    <source>
        <dbReference type="Proteomes" id="UP000440367"/>
    </source>
</evidence>
<dbReference type="EMBL" id="QXGF01000686">
    <property type="protein sequence ID" value="KAE8936822.1"/>
    <property type="molecule type" value="Genomic_DNA"/>
</dbReference>
<dbReference type="EMBL" id="QXFX01000712">
    <property type="protein sequence ID" value="KAE9106370.1"/>
    <property type="molecule type" value="Genomic_DNA"/>
</dbReference>